<dbReference type="GeneID" id="27350309"/>
<dbReference type="RefSeq" id="XP_016243078.1">
    <property type="nucleotide sequence ID" value="XM_016398516.1"/>
</dbReference>
<accession>A0A0D2ADA7</accession>
<dbReference type="AlphaFoldDB" id="A0A0D2ADA7"/>
<sequence>MAAVKKSGKLSIIEIRDSFQHSSNKCTVETRTSLKIYWDIDRTWESPPLRQSISRWSAEFYKPAESISAERITISGEASQNLARILQIYTDPVFTRTCFLVALGYFLACRIYAIQASKAA</sequence>
<reference evidence="1 2" key="1">
    <citation type="submission" date="2015-01" db="EMBL/GenBank/DDBJ databases">
        <title>The Genome Sequence of Cladophialophora immunda CBS83496.</title>
        <authorList>
            <consortium name="The Broad Institute Genomics Platform"/>
            <person name="Cuomo C."/>
            <person name="de Hoog S."/>
            <person name="Gorbushina A."/>
            <person name="Stielow B."/>
            <person name="Teixiera M."/>
            <person name="Abouelleil A."/>
            <person name="Chapman S.B."/>
            <person name="Priest M."/>
            <person name="Young S.K."/>
            <person name="Wortman J."/>
            <person name="Nusbaum C."/>
            <person name="Birren B."/>
        </authorList>
    </citation>
    <scope>NUCLEOTIDE SEQUENCE [LARGE SCALE GENOMIC DNA]</scope>
    <source>
        <strain evidence="1 2">CBS 83496</strain>
    </source>
</reference>
<protein>
    <submittedName>
        <fullName evidence="1">Uncharacterized protein</fullName>
    </submittedName>
</protein>
<dbReference type="EMBL" id="KN847046">
    <property type="protein sequence ID" value="KIW22862.1"/>
    <property type="molecule type" value="Genomic_DNA"/>
</dbReference>
<organism evidence="1 2">
    <name type="scientific">Cladophialophora immunda</name>
    <dbReference type="NCBI Taxonomy" id="569365"/>
    <lineage>
        <taxon>Eukaryota</taxon>
        <taxon>Fungi</taxon>
        <taxon>Dikarya</taxon>
        <taxon>Ascomycota</taxon>
        <taxon>Pezizomycotina</taxon>
        <taxon>Eurotiomycetes</taxon>
        <taxon>Chaetothyriomycetidae</taxon>
        <taxon>Chaetothyriales</taxon>
        <taxon>Herpotrichiellaceae</taxon>
        <taxon>Cladophialophora</taxon>
    </lineage>
</organism>
<dbReference type="InterPro" id="IPR015421">
    <property type="entry name" value="PyrdxlP-dep_Trfase_major"/>
</dbReference>
<name>A0A0D2ADA7_9EURO</name>
<keyword evidence="2" id="KW-1185">Reference proteome</keyword>
<dbReference type="Proteomes" id="UP000054466">
    <property type="component" value="Unassembled WGS sequence"/>
</dbReference>
<dbReference type="Gene3D" id="3.40.640.10">
    <property type="entry name" value="Type I PLP-dependent aspartate aminotransferase-like (Major domain)"/>
    <property type="match status" value="1"/>
</dbReference>
<dbReference type="STRING" id="569365.A0A0D2ADA7"/>
<dbReference type="HOGENOM" id="CLU_2049444_0_0_1"/>
<proteinExistence type="predicted"/>
<gene>
    <name evidence="1" type="ORF">PV07_11115</name>
</gene>
<evidence type="ECO:0000313" key="2">
    <source>
        <dbReference type="Proteomes" id="UP000054466"/>
    </source>
</evidence>
<evidence type="ECO:0000313" key="1">
    <source>
        <dbReference type="EMBL" id="KIW22862.1"/>
    </source>
</evidence>
<dbReference type="OrthoDB" id="7042322at2759"/>
<dbReference type="VEuPathDB" id="FungiDB:PV07_11115"/>